<dbReference type="GO" id="GO:0016226">
    <property type="term" value="P:iron-sulfur cluster assembly"/>
    <property type="evidence" value="ECO:0007669"/>
    <property type="project" value="TreeGrafter"/>
</dbReference>
<dbReference type="Gene3D" id="3.30.300.90">
    <property type="entry name" value="BolA-like"/>
    <property type="match status" value="1"/>
</dbReference>
<dbReference type="PANTHER" id="PTHR46230:SF3">
    <property type="entry name" value="SUFE-LIKE PROTEIN 1, CHLOROPLASTIC_MITOCHONDRIAL"/>
    <property type="match status" value="1"/>
</dbReference>
<keyword evidence="3" id="KW-1185">Reference proteome</keyword>
<dbReference type="SUPFAM" id="SSF82657">
    <property type="entry name" value="BolA-like"/>
    <property type="match status" value="1"/>
</dbReference>
<organism evidence="2 3">
    <name type="scientific">Rhodovarius crocodyli</name>
    <dbReference type="NCBI Taxonomy" id="1979269"/>
    <lineage>
        <taxon>Bacteria</taxon>
        <taxon>Pseudomonadati</taxon>
        <taxon>Pseudomonadota</taxon>
        <taxon>Alphaproteobacteria</taxon>
        <taxon>Acetobacterales</taxon>
        <taxon>Roseomonadaceae</taxon>
        <taxon>Rhodovarius</taxon>
    </lineage>
</organism>
<name>A0A437MIV5_9PROT</name>
<dbReference type="InterPro" id="IPR002634">
    <property type="entry name" value="BolA"/>
</dbReference>
<protein>
    <submittedName>
        <fullName evidence="2">BolA family transcriptional regulator</fullName>
    </submittedName>
</protein>
<evidence type="ECO:0000256" key="1">
    <source>
        <dbReference type="RuleBase" id="RU003860"/>
    </source>
</evidence>
<reference evidence="2 3" key="1">
    <citation type="submission" date="2019-01" db="EMBL/GenBank/DDBJ databases">
        <authorList>
            <person name="Chen W.-M."/>
        </authorList>
    </citation>
    <scope>NUCLEOTIDE SEQUENCE [LARGE SCALE GENOMIC DNA]</scope>
    <source>
        <strain evidence="2 3">CCP-6</strain>
    </source>
</reference>
<comment type="caution">
    <text evidence="2">The sequence shown here is derived from an EMBL/GenBank/DDBJ whole genome shotgun (WGS) entry which is preliminary data.</text>
</comment>
<dbReference type="PIRSF" id="PIRSF003113">
    <property type="entry name" value="BolA"/>
    <property type="match status" value="1"/>
</dbReference>
<dbReference type="AlphaFoldDB" id="A0A437MIV5"/>
<evidence type="ECO:0000313" key="2">
    <source>
        <dbReference type="EMBL" id="RVT97580.1"/>
    </source>
</evidence>
<dbReference type="EMBL" id="SACL01000002">
    <property type="protein sequence ID" value="RVT97580.1"/>
    <property type="molecule type" value="Genomic_DNA"/>
</dbReference>
<dbReference type="Pfam" id="PF01722">
    <property type="entry name" value="BolA"/>
    <property type="match status" value="1"/>
</dbReference>
<gene>
    <name evidence="2" type="ORF">EOD42_07075</name>
</gene>
<proteinExistence type="inferred from homology"/>
<evidence type="ECO:0000313" key="3">
    <source>
        <dbReference type="Proteomes" id="UP000282957"/>
    </source>
</evidence>
<dbReference type="PANTHER" id="PTHR46230">
    <property type="match status" value="1"/>
</dbReference>
<dbReference type="InterPro" id="IPR036065">
    <property type="entry name" value="BolA-like_sf"/>
</dbReference>
<dbReference type="OrthoDB" id="9811118at2"/>
<dbReference type="RefSeq" id="WP_127786808.1">
    <property type="nucleotide sequence ID" value="NZ_SACL01000002.1"/>
</dbReference>
<accession>A0A437MIV5</accession>
<sequence length="88" mass="9423">MTRAQRIHAQMTSRFAPEALEVIDDSALHAGHAGARPGGETHYTLVMVSAAFAGLNRVARQRLVNEALAEEFSTGLHAMALKLKAPGE</sequence>
<comment type="similarity">
    <text evidence="1">Belongs to the BolA/IbaG family.</text>
</comment>
<dbReference type="Proteomes" id="UP000282957">
    <property type="component" value="Unassembled WGS sequence"/>
</dbReference>